<evidence type="ECO:0000313" key="4">
    <source>
        <dbReference type="Proteomes" id="UP001152795"/>
    </source>
</evidence>
<dbReference type="InterPro" id="IPR052619">
    <property type="entry name" value="Phage_lysozyme-like"/>
</dbReference>
<evidence type="ECO:0000256" key="2">
    <source>
        <dbReference type="ARBA" id="ARBA00022638"/>
    </source>
</evidence>
<keyword evidence="1" id="KW-0929">Antimicrobial</keyword>
<keyword evidence="4" id="KW-1185">Reference proteome</keyword>
<evidence type="ECO:0000256" key="1">
    <source>
        <dbReference type="ARBA" id="ARBA00022529"/>
    </source>
</evidence>
<dbReference type="PANTHER" id="PTHR37406">
    <property type="entry name" value="T4-TYPE LYSOZYME 1-RELATED"/>
    <property type="match status" value="1"/>
</dbReference>
<dbReference type="GO" id="GO:0031640">
    <property type="term" value="P:killing of cells of another organism"/>
    <property type="evidence" value="ECO:0007669"/>
    <property type="project" value="UniProtKB-KW"/>
</dbReference>
<dbReference type="GO" id="GO:0042742">
    <property type="term" value="P:defense response to bacterium"/>
    <property type="evidence" value="ECO:0007669"/>
    <property type="project" value="UniProtKB-KW"/>
</dbReference>
<protein>
    <submittedName>
        <fullName evidence="3">Phage-related lysozyme (Muramidase), GH24 family</fullName>
    </submittedName>
</protein>
<gene>
    <name evidence="3" type="ORF">PACLA_8A006471</name>
</gene>
<proteinExistence type="predicted"/>
<dbReference type="InterPro" id="IPR023346">
    <property type="entry name" value="Lysozyme-like_dom_sf"/>
</dbReference>
<comment type="caution">
    <text evidence="3">The sequence shown here is derived from an EMBL/GenBank/DDBJ whole genome shotgun (WGS) entry which is preliminary data.</text>
</comment>
<dbReference type="OrthoDB" id="5945565at2759"/>
<dbReference type="SUPFAM" id="SSF53955">
    <property type="entry name" value="Lysozyme-like"/>
    <property type="match status" value="1"/>
</dbReference>
<keyword evidence="2" id="KW-0081">Bacteriolytic enzyme</keyword>
<reference evidence="3" key="1">
    <citation type="submission" date="2020-04" db="EMBL/GenBank/DDBJ databases">
        <authorList>
            <person name="Alioto T."/>
            <person name="Alioto T."/>
            <person name="Gomez Garrido J."/>
        </authorList>
    </citation>
    <scope>NUCLEOTIDE SEQUENCE</scope>
    <source>
        <strain evidence="3">A484AB</strain>
    </source>
</reference>
<sequence length="254" mass="28291">MKLYFICACTIVFAVCNITPTKAVSKCTTLSKYSSFQALVSGTCINNAKQWILQNGGLTCKECMYVDSQGRKIIGFNFNLDETDAKAILAHYEADYDKIVNGTPTDLTTPCDCKAVTCLNQNQIEDIFDESIAQAFGNAKRVLPSFESLCCTVQKTVVDIAFVLGNSTFSTYEQFFTWIEYQNWQAASDFLSATKWCQVEDSARCYSDANNLRYQGCPCFGQFPNKCYYAVSSCCQEGQSCCNGKLLNICGDTW</sequence>
<evidence type="ECO:0000313" key="3">
    <source>
        <dbReference type="EMBL" id="CAB3977015.1"/>
    </source>
</evidence>
<dbReference type="Gene3D" id="1.10.530.40">
    <property type="match status" value="1"/>
</dbReference>
<dbReference type="GO" id="GO:0003796">
    <property type="term" value="F:lysozyme activity"/>
    <property type="evidence" value="ECO:0007669"/>
    <property type="project" value="InterPro"/>
</dbReference>
<dbReference type="Proteomes" id="UP001152795">
    <property type="component" value="Unassembled WGS sequence"/>
</dbReference>
<name>A0A6S7FCR5_PARCT</name>
<dbReference type="InterPro" id="IPR023347">
    <property type="entry name" value="Lysozyme_dom_sf"/>
</dbReference>
<dbReference type="AlphaFoldDB" id="A0A6S7FCR5"/>
<organism evidence="3 4">
    <name type="scientific">Paramuricea clavata</name>
    <name type="common">Red gorgonian</name>
    <name type="synonym">Violescent sea-whip</name>
    <dbReference type="NCBI Taxonomy" id="317549"/>
    <lineage>
        <taxon>Eukaryota</taxon>
        <taxon>Metazoa</taxon>
        <taxon>Cnidaria</taxon>
        <taxon>Anthozoa</taxon>
        <taxon>Octocorallia</taxon>
        <taxon>Malacalcyonacea</taxon>
        <taxon>Plexauridae</taxon>
        <taxon>Paramuricea</taxon>
    </lineage>
</organism>
<dbReference type="PANTHER" id="PTHR37406:SF1">
    <property type="entry name" value="T4-TYPE LYSOZYME 1-RELATED"/>
    <property type="match status" value="1"/>
</dbReference>
<accession>A0A6S7FCR5</accession>
<dbReference type="EMBL" id="CACRXK020000025">
    <property type="protein sequence ID" value="CAB3977015.1"/>
    <property type="molecule type" value="Genomic_DNA"/>
</dbReference>